<dbReference type="InterPro" id="IPR009875">
    <property type="entry name" value="PilZ_domain"/>
</dbReference>
<dbReference type="Gene3D" id="2.40.10.220">
    <property type="entry name" value="predicted glycosyltransferase like domains"/>
    <property type="match status" value="1"/>
</dbReference>
<dbReference type="EMBL" id="UOFG01000126">
    <property type="protein sequence ID" value="VAW60512.1"/>
    <property type="molecule type" value="Genomic_DNA"/>
</dbReference>
<sequence>MDFTDNRRHHQRYHRHDKMFVQILSASELGSISDRTLSCYSCDASVHGLKVELENEIPVDSMVDLWVAFEANEGKLYLRGHICWCYEMGGEDEHFQLGIELDNAYATDYEHWVSLLESAADESELT</sequence>
<proteinExistence type="predicted"/>
<dbReference type="SUPFAM" id="SSF141371">
    <property type="entry name" value="PilZ domain-like"/>
    <property type="match status" value="1"/>
</dbReference>
<accession>A0A3B0XAK3</accession>
<evidence type="ECO:0000313" key="2">
    <source>
        <dbReference type="EMBL" id="VAW60512.1"/>
    </source>
</evidence>
<protein>
    <recommendedName>
        <fullName evidence="1">PilZ domain-containing protein</fullName>
    </recommendedName>
</protein>
<reference evidence="2" key="1">
    <citation type="submission" date="2018-06" db="EMBL/GenBank/DDBJ databases">
        <authorList>
            <person name="Zhirakovskaya E."/>
        </authorList>
    </citation>
    <scope>NUCLEOTIDE SEQUENCE</scope>
</reference>
<name>A0A3B0XAK3_9ZZZZ</name>
<feature type="domain" description="PilZ" evidence="1">
    <location>
        <begin position="7"/>
        <end position="112"/>
    </location>
</feature>
<gene>
    <name evidence="2" type="ORF">MNBD_GAMMA11-469</name>
</gene>
<evidence type="ECO:0000259" key="1">
    <source>
        <dbReference type="Pfam" id="PF07238"/>
    </source>
</evidence>
<organism evidence="2">
    <name type="scientific">hydrothermal vent metagenome</name>
    <dbReference type="NCBI Taxonomy" id="652676"/>
    <lineage>
        <taxon>unclassified sequences</taxon>
        <taxon>metagenomes</taxon>
        <taxon>ecological metagenomes</taxon>
    </lineage>
</organism>
<dbReference type="Pfam" id="PF07238">
    <property type="entry name" value="PilZ"/>
    <property type="match status" value="1"/>
</dbReference>
<dbReference type="GO" id="GO:0035438">
    <property type="term" value="F:cyclic-di-GMP binding"/>
    <property type="evidence" value="ECO:0007669"/>
    <property type="project" value="InterPro"/>
</dbReference>
<dbReference type="AlphaFoldDB" id="A0A3B0XAK3"/>